<dbReference type="RefSeq" id="WP_002597358.1">
    <property type="nucleotide sequence ID" value="NZ_LTAY01000034.1"/>
</dbReference>
<evidence type="ECO:0000313" key="2">
    <source>
        <dbReference type="Proteomes" id="UP000191448"/>
    </source>
</evidence>
<name>A0A1V4SVZ8_9CLOT</name>
<proteinExistence type="predicted"/>
<gene>
    <name evidence="1" type="ORF">CLTHE_12900</name>
</gene>
<dbReference type="OrthoDB" id="1755920at2"/>
<organism evidence="1 2">
    <name type="scientific">Clostridium thermobutyricum DSM 4928</name>
    <dbReference type="NCBI Taxonomy" id="1121339"/>
    <lineage>
        <taxon>Bacteria</taxon>
        <taxon>Bacillati</taxon>
        <taxon>Bacillota</taxon>
        <taxon>Clostridia</taxon>
        <taxon>Eubacteriales</taxon>
        <taxon>Clostridiaceae</taxon>
        <taxon>Clostridium</taxon>
    </lineage>
</organism>
<accession>A0A1V4SVZ8</accession>
<sequence length="137" mass="15978">MYIVFGNKIIDSKEIEDIIRENTDFNILKDMSKGTKREDMAAFNLSISVDYLNSLISETCNIDELTEDELFEEYLALSEELGVDIEEYLPEYSKIKFKAYKWDLSENAINCIVAIGNMEVRENKMLDIIRRLESQVE</sequence>
<dbReference type="EMBL" id="LTAY01000034">
    <property type="protein sequence ID" value="OPX48297.1"/>
    <property type="molecule type" value="Genomic_DNA"/>
</dbReference>
<dbReference type="Proteomes" id="UP000191448">
    <property type="component" value="Unassembled WGS sequence"/>
</dbReference>
<evidence type="ECO:0000313" key="1">
    <source>
        <dbReference type="EMBL" id="OPX48297.1"/>
    </source>
</evidence>
<reference evidence="1 2" key="1">
    <citation type="submission" date="2016-02" db="EMBL/GenBank/DDBJ databases">
        <title>Genome sequence of Clostridium thermobutyricum DSM 4928.</title>
        <authorList>
            <person name="Poehlein A."/>
            <person name="Daniel R."/>
        </authorList>
    </citation>
    <scope>NUCLEOTIDE SEQUENCE [LARGE SCALE GENOMIC DNA]</scope>
    <source>
        <strain evidence="1 2">DSM 4928</strain>
    </source>
</reference>
<dbReference type="AlphaFoldDB" id="A0A1V4SVZ8"/>
<protein>
    <submittedName>
        <fullName evidence="1">Uncharacterized protein</fullName>
    </submittedName>
</protein>
<comment type="caution">
    <text evidence="1">The sequence shown here is derived from an EMBL/GenBank/DDBJ whole genome shotgun (WGS) entry which is preliminary data.</text>
</comment>